<dbReference type="NCBIfam" id="TIGR00413">
    <property type="entry name" value="rlpA"/>
    <property type="match status" value="1"/>
</dbReference>
<dbReference type="EMBL" id="FQUC01000004">
    <property type="protein sequence ID" value="SHF20303.1"/>
    <property type="molecule type" value="Genomic_DNA"/>
</dbReference>
<evidence type="ECO:0000256" key="4">
    <source>
        <dbReference type="RuleBase" id="RU003495"/>
    </source>
</evidence>
<dbReference type="RefSeq" id="WP_062184144.1">
    <property type="nucleotide sequence ID" value="NZ_BBXL01000025.1"/>
</dbReference>
<gene>
    <name evidence="3" type="primary">rlpA</name>
    <name evidence="6" type="ORF">SAMN05444362_104161</name>
</gene>
<dbReference type="GO" id="GO:0071555">
    <property type="term" value="P:cell wall organization"/>
    <property type="evidence" value="ECO:0007669"/>
    <property type="project" value="UniProtKB-KW"/>
</dbReference>
<dbReference type="EC" id="4.2.2.-" evidence="3"/>
<sequence>MRTILFVFLFLFFSSAFMFSQNKKKPETGAATYYARKFHNRRTASGEIYNREELVCAHKKYPFGTLLRVKNTDNNKEVIVKVIDRGPHIKSRVIDLSFAAASAIDMVRKGVVNVEITEYIKAEPLLKKIESIGVLTLQNLAQLSEIREQLDTELKLNPYHTKSHKYQTLK</sequence>
<dbReference type="GO" id="GO:0008932">
    <property type="term" value="F:lytic endotransglycosylase activity"/>
    <property type="evidence" value="ECO:0007669"/>
    <property type="project" value="UniProtKB-UniRule"/>
</dbReference>
<evidence type="ECO:0000256" key="1">
    <source>
        <dbReference type="ARBA" id="ARBA00023239"/>
    </source>
</evidence>
<name>A0A1M4ZQF9_9BACT</name>
<keyword evidence="2 3" id="KW-0961">Cell wall biogenesis/degradation</keyword>
<keyword evidence="7" id="KW-1185">Reference proteome</keyword>
<evidence type="ECO:0000256" key="3">
    <source>
        <dbReference type="HAMAP-Rule" id="MF_02071"/>
    </source>
</evidence>
<dbReference type="Pfam" id="PF03330">
    <property type="entry name" value="DPBB_1"/>
    <property type="match status" value="1"/>
</dbReference>
<evidence type="ECO:0000256" key="2">
    <source>
        <dbReference type="ARBA" id="ARBA00023316"/>
    </source>
</evidence>
<keyword evidence="1 3" id="KW-0456">Lyase</keyword>
<dbReference type="PANTHER" id="PTHR34183">
    <property type="entry name" value="ENDOLYTIC PEPTIDOGLYCAN TRANSGLYCOSYLASE RLPA"/>
    <property type="match status" value="1"/>
</dbReference>
<evidence type="ECO:0000313" key="6">
    <source>
        <dbReference type="EMBL" id="SHF20303.1"/>
    </source>
</evidence>
<feature type="domain" description="RlpA-like protein double-psi beta-barrel" evidence="5">
    <location>
        <begin position="28"/>
        <end position="116"/>
    </location>
</feature>
<dbReference type="SUPFAM" id="SSF50685">
    <property type="entry name" value="Barwin-like endoglucanases"/>
    <property type="match status" value="1"/>
</dbReference>
<dbReference type="Proteomes" id="UP000184480">
    <property type="component" value="Unassembled WGS sequence"/>
</dbReference>
<reference evidence="7" key="1">
    <citation type="submission" date="2016-11" db="EMBL/GenBank/DDBJ databases">
        <authorList>
            <person name="Varghese N."/>
            <person name="Submissions S."/>
        </authorList>
    </citation>
    <scope>NUCLEOTIDE SEQUENCE [LARGE SCALE GENOMIC DNA]</scope>
    <source>
        <strain evidence="7">DSM 27370</strain>
    </source>
</reference>
<dbReference type="Gene3D" id="2.40.40.10">
    <property type="entry name" value="RlpA-like domain"/>
    <property type="match status" value="1"/>
</dbReference>
<dbReference type="STRING" id="1346286.SAMN05444362_104161"/>
<protein>
    <recommendedName>
        <fullName evidence="3">Probable endolytic peptidoglycan transglycosylase RlpA</fullName>
        <ecNumber evidence="3">4.2.2.-</ecNumber>
    </recommendedName>
</protein>
<keyword evidence="6" id="KW-0449">Lipoprotein</keyword>
<dbReference type="InterPro" id="IPR036908">
    <property type="entry name" value="RlpA-like_sf"/>
</dbReference>
<comment type="function">
    <text evidence="3">Lytic transglycosylase with a strong preference for naked glycan strands that lack stem peptides.</text>
</comment>
<evidence type="ECO:0000259" key="5">
    <source>
        <dbReference type="Pfam" id="PF03330"/>
    </source>
</evidence>
<dbReference type="InterPro" id="IPR012997">
    <property type="entry name" value="RplA"/>
</dbReference>
<dbReference type="GO" id="GO:0000270">
    <property type="term" value="P:peptidoglycan metabolic process"/>
    <property type="evidence" value="ECO:0007669"/>
    <property type="project" value="UniProtKB-UniRule"/>
</dbReference>
<evidence type="ECO:0000313" key="7">
    <source>
        <dbReference type="Proteomes" id="UP000184480"/>
    </source>
</evidence>
<comment type="similarity">
    <text evidence="3 4">Belongs to the RlpA family.</text>
</comment>
<dbReference type="HAMAP" id="MF_02071">
    <property type="entry name" value="RlpA"/>
    <property type="match status" value="1"/>
</dbReference>
<dbReference type="InterPro" id="IPR009009">
    <property type="entry name" value="RlpA-like_DPBB"/>
</dbReference>
<dbReference type="AlphaFoldDB" id="A0A1M4ZQF9"/>
<dbReference type="OrthoDB" id="9779128at2"/>
<accession>A0A1M4ZQF9</accession>
<dbReference type="InterPro" id="IPR034718">
    <property type="entry name" value="RlpA"/>
</dbReference>
<organism evidence="6 7">
    <name type="scientific">Dysgonomonas macrotermitis</name>
    <dbReference type="NCBI Taxonomy" id="1346286"/>
    <lineage>
        <taxon>Bacteria</taxon>
        <taxon>Pseudomonadati</taxon>
        <taxon>Bacteroidota</taxon>
        <taxon>Bacteroidia</taxon>
        <taxon>Bacteroidales</taxon>
        <taxon>Dysgonomonadaceae</taxon>
        <taxon>Dysgonomonas</taxon>
    </lineage>
</organism>
<proteinExistence type="inferred from homology"/>
<dbReference type="CDD" id="cd22268">
    <property type="entry name" value="DPBB_RlpA-like"/>
    <property type="match status" value="1"/>
</dbReference>
<dbReference type="PANTHER" id="PTHR34183:SF1">
    <property type="entry name" value="ENDOLYTIC PEPTIDOGLYCAN TRANSGLYCOSYLASE RLPA"/>
    <property type="match status" value="1"/>
</dbReference>